<feature type="transmembrane region" description="Helical" evidence="5">
    <location>
        <begin position="239"/>
        <end position="260"/>
    </location>
</feature>
<proteinExistence type="predicted"/>
<sequence length="390" mass="41259">MRFGIELPPQIKVYGAFFVYSFCMGSLYPRLPDIQRAMGVGEGALGFALIGAAMGTLISLTFAGPIIERIGYRRTLLTALPLLAAFYALASWATTPLMLFLLLVPVGLTIGAVEIIVNLEADRVEHAIGRRIMNRSHAFWSFGIFGAGLVGSLIAQTGLSPQLHLLIMVPVIALATAVLLGRFEPAEHRTGGSTEPGPRFARPTLAILVLVTVCLSAMIMEGAGIDWSAIYMRDVFGAAPFWAGFAVALGAGAQAVTRFFADSFVERWSPVIVARGLLTILGIGTLLVFFTPAQWAAYVGLALMGVGTSAIFPLAMSAAAQRTDRPAAVNVAALAQISFVAFLLGPPLLGYIAEHFGIRWAFGIGLPLVALSLFAASALGPKPIRSTVTP</sequence>
<feature type="transmembrane region" description="Helical" evidence="5">
    <location>
        <begin position="75"/>
        <end position="93"/>
    </location>
</feature>
<evidence type="ECO:0000256" key="3">
    <source>
        <dbReference type="ARBA" id="ARBA00022989"/>
    </source>
</evidence>
<dbReference type="Pfam" id="PF07690">
    <property type="entry name" value="MFS_1"/>
    <property type="match status" value="1"/>
</dbReference>
<dbReference type="InterPro" id="IPR051788">
    <property type="entry name" value="MFS_Transporter"/>
</dbReference>
<feature type="transmembrane region" description="Helical" evidence="5">
    <location>
        <begin position="200"/>
        <end position="219"/>
    </location>
</feature>
<feature type="transmembrane region" description="Helical" evidence="5">
    <location>
        <begin position="138"/>
        <end position="157"/>
    </location>
</feature>
<dbReference type="InterPro" id="IPR036259">
    <property type="entry name" value="MFS_trans_sf"/>
</dbReference>
<comment type="subcellular location">
    <subcellularLocation>
        <location evidence="1">Membrane</location>
        <topology evidence="1">Multi-pass membrane protein</topology>
    </subcellularLocation>
</comment>
<gene>
    <name evidence="7" type="ORF">N8A98_07880</name>
</gene>
<dbReference type="InterPro" id="IPR020846">
    <property type="entry name" value="MFS_dom"/>
</dbReference>
<evidence type="ECO:0000256" key="1">
    <source>
        <dbReference type="ARBA" id="ARBA00004141"/>
    </source>
</evidence>
<keyword evidence="3 5" id="KW-1133">Transmembrane helix</keyword>
<evidence type="ECO:0000313" key="8">
    <source>
        <dbReference type="Proteomes" id="UP001061862"/>
    </source>
</evidence>
<evidence type="ECO:0000259" key="6">
    <source>
        <dbReference type="PROSITE" id="PS50850"/>
    </source>
</evidence>
<organism evidence="7 8">
    <name type="scientific">Devosia neptuniae</name>
    <dbReference type="NCBI Taxonomy" id="191302"/>
    <lineage>
        <taxon>Bacteria</taxon>
        <taxon>Pseudomonadati</taxon>
        <taxon>Pseudomonadota</taxon>
        <taxon>Alphaproteobacteria</taxon>
        <taxon>Hyphomicrobiales</taxon>
        <taxon>Devosiaceae</taxon>
        <taxon>Devosia</taxon>
    </lineage>
</organism>
<evidence type="ECO:0000256" key="5">
    <source>
        <dbReference type="SAM" id="Phobius"/>
    </source>
</evidence>
<evidence type="ECO:0000256" key="2">
    <source>
        <dbReference type="ARBA" id="ARBA00022692"/>
    </source>
</evidence>
<keyword evidence="2 5" id="KW-0812">Transmembrane</keyword>
<feature type="transmembrane region" description="Helical" evidence="5">
    <location>
        <begin position="12"/>
        <end position="31"/>
    </location>
</feature>
<name>A0ABY6CG07_9HYPH</name>
<dbReference type="PANTHER" id="PTHR23514">
    <property type="entry name" value="BYPASS OF STOP CODON PROTEIN 6"/>
    <property type="match status" value="1"/>
</dbReference>
<protein>
    <submittedName>
        <fullName evidence="7">MFS transporter</fullName>
    </submittedName>
</protein>
<dbReference type="Proteomes" id="UP001061862">
    <property type="component" value="Chromosome"/>
</dbReference>
<dbReference type="InterPro" id="IPR011701">
    <property type="entry name" value="MFS"/>
</dbReference>
<reference evidence="7 8" key="1">
    <citation type="submission" date="2022-09" db="EMBL/GenBank/DDBJ databases">
        <title>Interaction between co-microsymbionts with complementary sets of symbiotic genes in legume-rhizobium systems.</title>
        <authorList>
            <person name="Safronova V."/>
            <person name="Sazanova A."/>
            <person name="Afonin A."/>
            <person name="Chirak E."/>
        </authorList>
    </citation>
    <scope>NUCLEOTIDE SEQUENCE [LARGE SCALE GENOMIC DNA]</scope>
    <source>
        <strain evidence="7 8">A18/4-1</strain>
    </source>
</reference>
<keyword evidence="4 5" id="KW-0472">Membrane</keyword>
<dbReference type="EMBL" id="CP104965">
    <property type="protein sequence ID" value="UXN71095.1"/>
    <property type="molecule type" value="Genomic_DNA"/>
</dbReference>
<feature type="transmembrane region" description="Helical" evidence="5">
    <location>
        <begin position="43"/>
        <end position="63"/>
    </location>
</feature>
<feature type="domain" description="Major facilitator superfamily (MFS) profile" evidence="6">
    <location>
        <begin position="9"/>
        <end position="384"/>
    </location>
</feature>
<keyword evidence="8" id="KW-1185">Reference proteome</keyword>
<feature type="transmembrane region" description="Helical" evidence="5">
    <location>
        <begin position="163"/>
        <end position="180"/>
    </location>
</feature>
<dbReference type="Gene3D" id="1.20.1250.20">
    <property type="entry name" value="MFS general substrate transporter like domains"/>
    <property type="match status" value="2"/>
</dbReference>
<feature type="transmembrane region" description="Helical" evidence="5">
    <location>
        <begin position="296"/>
        <end position="315"/>
    </location>
</feature>
<evidence type="ECO:0000256" key="4">
    <source>
        <dbReference type="ARBA" id="ARBA00023136"/>
    </source>
</evidence>
<evidence type="ECO:0000313" key="7">
    <source>
        <dbReference type="EMBL" id="UXN71095.1"/>
    </source>
</evidence>
<dbReference type="PANTHER" id="PTHR23514:SF13">
    <property type="entry name" value="INNER MEMBRANE PROTEIN YBJJ"/>
    <property type="match status" value="1"/>
</dbReference>
<dbReference type="SUPFAM" id="SSF103473">
    <property type="entry name" value="MFS general substrate transporter"/>
    <property type="match status" value="1"/>
</dbReference>
<accession>A0ABY6CG07</accession>
<feature type="transmembrane region" description="Helical" evidence="5">
    <location>
        <begin position="358"/>
        <end position="379"/>
    </location>
</feature>
<feature type="transmembrane region" description="Helical" evidence="5">
    <location>
        <begin position="272"/>
        <end position="290"/>
    </location>
</feature>
<dbReference type="RefSeq" id="WP_262170483.1">
    <property type="nucleotide sequence ID" value="NZ_CP104965.1"/>
</dbReference>
<dbReference type="CDD" id="cd17393">
    <property type="entry name" value="MFS_MosC_like"/>
    <property type="match status" value="1"/>
</dbReference>
<feature type="transmembrane region" description="Helical" evidence="5">
    <location>
        <begin position="327"/>
        <end position="352"/>
    </location>
</feature>
<feature type="transmembrane region" description="Helical" evidence="5">
    <location>
        <begin position="99"/>
        <end position="117"/>
    </location>
</feature>
<dbReference type="PROSITE" id="PS50850">
    <property type="entry name" value="MFS"/>
    <property type="match status" value="1"/>
</dbReference>